<dbReference type="Pfam" id="PF00413">
    <property type="entry name" value="Peptidase_M10"/>
    <property type="match status" value="1"/>
</dbReference>
<reference evidence="7 8" key="1">
    <citation type="journal article" date="2015" name="Genome Announc.">
        <title>Expanding the biotechnology potential of lactobacilli through comparative genomics of 213 strains and associated genera.</title>
        <authorList>
            <person name="Sun Z."/>
            <person name="Harris H.M."/>
            <person name="McCann A."/>
            <person name="Guo C."/>
            <person name="Argimon S."/>
            <person name="Zhang W."/>
            <person name="Yang X."/>
            <person name="Jeffery I.B."/>
            <person name="Cooney J.C."/>
            <person name="Kagawa T.F."/>
            <person name="Liu W."/>
            <person name="Song Y."/>
            <person name="Salvetti E."/>
            <person name="Wrobel A."/>
            <person name="Rasinkangas P."/>
            <person name="Parkhill J."/>
            <person name="Rea M.C."/>
            <person name="O'Sullivan O."/>
            <person name="Ritari J."/>
            <person name="Douillard F.P."/>
            <person name="Paul Ross R."/>
            <person name="Yang R."/>
            <person name="Briner A.E."/>
            <person name="Felis G.E."/>
            <person name="de Vos W.M."/>
            <person name="Barrangou R."/>
            <person name="Klaenhammer T.R."/>
            <person name="Caufield P.W."/>
            <person name="Cui Y."/>
            <person name="Zhang H."/>
            <person name="O'Toole P.W."/>
        </authorList>
    </citation>
    <scope>NUCLEOTIDE SEQUENCE [LARGE SCALE GENOMIC DNA]</scope>
    <source>
        <strain evidence="7 8">DSM 19117</strain>
    </source>
</reference>
<dbReference type="InterPro" id="IPR006311">
    <property type="entry name" value="TAT_signal"/>
</dbReference>
<dbReference type="Proteomes" id="UP000051162">
    <property type="component" value="Unassembled WGS sequence"/>
</dbReference>
<comment type="caution">
    <text evidence="7">The sequence shown here is derived from an EMBL/GenBank/DDBJ whole genome shotgun (WGS) entry which is preliminary data.</text>
</comment>
<dbReference type="AlphaFoldDB" id="A0A0R1JYP0"/>
<feature type="chain" id="PRO_5006406329" description="Peptidase M10 metallopeptidase domain-containing protein" evidence="5">
    <location>
        <begin position="37"/>
        <end position="313"/>
    </location>
</feature>
<dbReference type="PATRIC" id="fig|1423773.3.peg.1528"/>
<dbReference type="GO" id="GO:0006508">
    <property type="term" value="P:proteolysis"/>
    <property type="evidence" value="ECO:0007669"/>
    <property type="project" value="UniProtKB-KW"/>
</dbReference>
<keyword evidence="8" id="KW-1185">Reference proteome</keyword>
<feature type="domain" description="Peptidase M10 metallopeptidase" evidence="6">
    <location>
        <begin position="159"/>
        <end position="268"/>
    </location>
</feature>
<dbReference type="SUPFAM" id="SSF55486">
    <property type="entry name" value="Metalloproteases ('zincins'), catalytic domain"/>
    <property type="match status" value="1"/>
</dbReference>
<keyword evidence="4" id="KW-0862">Zinc</keyword>
<dbReference type="Gene3D" id="3.40.390.10">
    <property type="entry name" value="Collagenase (Catalytic Domain)"/>
    <property type="match status" value="1"/>
</dbReference>
<keyword evidence="2" id="KW-0479">Metal-binding</keyword>
<dbReference type="EMBL" id="AZDT01000021">
    <property type="protein sequence ID" value="KRK76319.1"/>
    <property type="molecule type" value="Genomic_DNA"/>
</dbReference>
<evidence type="ECO:0000256" key="1">
    <source>
        <dbReference type="ARBA" id="ARBA00022670"/>
    </source>
</evidence>
<evidence type="ECO:0000256" key="3">
    <source>
        <dbReference type="ARBA" id="ARBA00022801"/>
    </source>
</evidence>
<evidence type="ECO:0000313" key="7">
    <source>
        <dbReference type="EMBL" id="KRK76319.1"/>
    </source>
</evidence>
<dbReference type="InterPro" id="IPR001818">
    <property type="entry name" value="Pept_M10_metallopeptidase"/>
</dbReference>
<dbReference type="GO" id="GO:0031012">
    <property type="term" value="C:extracellular matrix"/>
    <property type="evidence" value="ECO:0007669"/>
    <property type="project" value="InterPro"/>
</dbReference>
<protein>
    <recommendedName>
        <fullName evidence="6">Peptidase M10 metallopeptidase domain-containing protein</fullName>
    </recommendedName>
</protein>
<evidence type="ECO:0000313" key="8">
    <source>
        <dbReference type="Proteomes" id="UP000051162"/>
    </source>
</evidence>
<dbReference type="InterPro" id="IPR024079">
    <property type="entry name" value="MetalloPept_cat_dom_sf"/>
</dbReference>
<evidence type="ECO:0000256" key="5">
    <source>
        <dbReference type="SAM" id="SignalP"/>
    </source>
</evidence>
<keyword evidence="5" id="KW-0732">Signal</keyword>
<sequence>MNTTHHIKRRSILTALAATLLIAPVVTTGTVTTAQAASIKPSTSVLKKSNGYYKKHAKSLSKKYRLALSAQTALKKNGKAMVWVKTKDPKLKQSVKLAMDYWNHKLGKKEFTAGSKKHHTLTFSVSNTKPSKRDNSDAWWTPATKKVQVRQYFYDAALQDIALQMSNSLESAFDKQYGAAIMAQAQKNLAAQGITSTDPEYNNKLEQEEASVAHSLKAFQPVSQKLTAVSKSVAAQGRMYEYAGTIAHEFGHVMGLNHSPKHSDLMYYESGTSRVNSYTQVTSANGLKKYNPVTSTDKARAQLALKIYVAQHK</sequence>
<feature type="signal peptide" evidence="5">
    <location>
        <begin position="1"/>
        <end position="36"/>
    </location>
</feature>
<dbReference type="PROSITE" id="PS51318">
    <property type="entry name" value="TAT"/>
    <property type="match status" value="1"/>
</dbReference>
<evidence type="ECO:0000256" key="2">
    <source>
        <dbReference type="ARBA" id="ARBA00022723"/>
    </source>
</evidence>
<dbReference type="RefSeq" id="WP_056944057.1">
    <property type="nucleotide sequence ID" value="NZ_AZDT01000021.1"/>
</dbReference>
<dbReference type="GO" id="GO:0004222">
    <property type="term" value="F:metalloendopeptidase activity"/>
    <property type="evidence" value="ECO:0007669"/>
    <property type="project" value="InterPro"/>
</dbReference>
<gene>
    <name evidence="7" type="ORF">FD30_GL001491</name>
</gene>
<organism evidence="7 8">
    <name type="scientific">Levilactobacillus namurensis DSM 19117</name>
    <dbReference type="NCBI Taxonomy" id="1423773"/>
    <lineage>
        <taxon>Bacteria</taxon>
        <taxon>Bacillati</taxon>
        <taxon>Bacillota</taxon>
        <taxon>Bacilli</taxon>
        <taxon>Lactobacillales</taxon>
        <taxon>Lactobacillaceae</taxon>
        <taxon>Levilactobacillus</taxon>
    </lineage>
</organism>
<proteinExistence type="predicted"/>
<evidence type="ECO:0000256" key="4">
    <source>
        <dbReference type="ARBA" id="ARBA00022833"/>
    </source>
</evidence>
<dbReference type="GeneID" id="84781930"/>
<keyword evidence="3" id="KW-0378">Hydrolase</keyword>
<dbReference type="GO" id="GO:0008270">
    <property type="term" value="F:zinc ion binding"/>
    <property type="evidence" value="ECO:0007669"/>
    <property type="project" value="InterPro"/>
</dbReference>
<evidence type="ECO:0000259" key="6">
    <source>
        <dbReference type="Pfam" id="PF00413"/>
    </source>
</evidence>
<name>A0A0R1JYP0_9LACO</name>
<dbReference type="STRING" id="1423773.FD30_GL001491"/>
<dbReference type="OrthoDB" id="2328200at2"/>
<accession>A0A0R1JYP0</accession>
<keyword evidence="1" id="KW-0645">Protease</keyword>